<keyword evidence="3" id="KW-0547">Nucleotide-binding</keyword>
<dbReference type="GO" id="GO:0004832">
    <property type="term" value="F:valine-tRNA ligase activity"/>
    <property type="evidence" value="ECO:0007669"/>
    <property type="project" value="UniProtKB-EC"/>
</dbReference>
<evidence type="ECO:0000256" key="3">
    <source>
        <dbReference type="ARBA" id="ARBA00022741"/>
    </source>
</evidence>
<dbReference type="EMBL" id="CM017709">
    <property type="protein sequence ID" value="TYG52795.1"/>
    <property type="molecule type" value="Genomic_DNA"/>
</dbReference>
<dbReference type="PANTHER" id="PTHR11946">
    <property type="entry name" value="VALYL-TRNA SYNTHETASES"/>
    <property type="match status" value="1"/>
</dbReference>
<dbReference type="SUPFAM" id="SSF52374">
    <property type="entry name" value="Nucleotidylyl transferase"/>
    <property type="match status" value="1"/>
</dbReference>
<evidence type="ECO:0000256" key="2">
    <source>
        <dbReference type="ARBA" id="ARBA00022598"/>
    </source>
</evidence>
<keyword evidence="5" id="KW-0648">Protein biosynthesis</keyword>
<dbReference type="InterPro" id="IPR002303">
    <property type="entry name" value="Valyl-tRNA_ligase"/>
</dbReference>
<keyword evidence="2" id="KW-0436">Ligase</keyword>
<evidence type="ECO:0000256" key="6">
    <source>
        <dbReference type="ARBA" id="ARBA00023146"/>
    </source>
</evidence>
<feature type="domain" description="Aminoacyl-tRNA synthetase class Ia" evidence="8">
    <location>
        <begin position="4"/>
        <end position="44"/>
    </location>
</feature>
<evidence type="ECO:0000259" key="8">
    <source>
        <dbReference type="Pfam" id="PF00133"/>
    </source>
</evidence>
<dbReference type="GO" id="GO:0005829">
    <property type="term" value="C:cytosol"/>
    <property type="evidence" value="ECO:0007669"/>
    <property type="project" value="TreeGrafter"/>
</dbReference>
<keyword evidence="6" id="KW-0030">Aminoacyl-tRNA synthetase</keyword>
<dbReference type="InterPro" id="IPR014729">
    <property type="entry name" value="Rossmann-like_a/b/a_fold"/>
</dbReference>
<keyword evidence="4" id="KW-0067">ATP-binding</keyword>
<evidence type="ECO:0000256" key="5">
    <source>
        <dbReference type="ARBA" id="ARBA00022917"/>
    </source>
</evidence>
<reference evidence="9 10" key="1">
    <citation type="submission" date="2019-06" db="EMBL/GenBank/DDBJ databases">
        <title>WGS assembly of Gossypium darwinii.</title>
        <authorList>
            <person name="Chen Z.J."/>
            <person name="Sreedasyam A."/>
            <person name="Ando A."/>
            <person name="Song Q."/>
            <person name="De L."/>
            <person name="Hulse-Kemp A."/>
            <person name="Ding M."/>
            <person name="Ye W."/>
            <person name="Kirkbride R."/>
            <person name="Jenkins J."/>
            <person name="Plott C."/>
            <person name="Lovell J."/>
            <person name="Lin Y.-M."/>
            <person name="Vaughn R."/>
            <person name="Liu B."/>
            <person name="Li W."/>
            <person name="Simpson S."/>
            <person name="Scheffler B."/>
            <person name="Saski C."/>
            <person name="Grover C."/>
            <person name="Hu G."/>
            <person name="Conover J."/>
            <person name="Carlson J."/>
            <person name="Shu S."/>
            <person name="Boston L."/>
            <person name="Williams M."/>
            <person name="Peterson D."/>
            <person name="Mcgee K."/>
            <person name="Jones D."/>
            <person name="Wendel J."/>
            <person name="Stelly D."/>
            <person name="Grimwood J."/>
            <person name="Schmutz J."/>
        </authorList>
    </citation>
    <scope>NUCLEOTIDE SEQUENCE [LARGE SCALE GENOMIC DNA]</scope>
    <source>
        <strain evidence="9">1808015.09</strain>
    </source>
</reference>
<dbReference type="InterPro" id="IPR002300">
    <property type="entry name" value="aa-tRNA-synth_Ia"/>
</dbReference>
<keyword evidence="10" id="KW-1185">Reference proteome</keyword>
<accession>A0A5D2B903</accession>
<dbReference type="EC" id="6.1.1.9" evidence="1"/>
<dbReference type="Proteomes" id="UP000323506">
    <property type="component" value="Chromosome D09"/>
</dbReference>
<dbReference type="PANTHER" id="PTHR11946:SF93">
    <property type="entry name" value="VALINE--TRNA LIGASE, CHLOROPLASTIC_MITOCHONDRIAL 2"/>
    <property type="match status" value="1"/>
</dbReference>
<gene>
    <name evidence="9" type="ORF">ES288_D09G056700v1</name>
</gene>
<evidence type="ECO:0000256" key="7">
    <source>
        <dbReference type="ARBA" id="ARBA00029936"/>
    </source>
</evidence>
<proteinExistence type="predicted"/>
<evidence type="ECO:0000256" key="1">
    <source>
        <dbReference type="ARBA" id="ARBA00013169"/>
    </source>
</evidence>
<dbReference type="AlphaFoldDB" id="A0A5D2B903"/>
<evidence type="ECO:0000313" key="9">
    <source>
        <dbReference type="EMBL" id="TYG52795.1"/>
    </source>
</evidence>
<evidence type="ECO:0000313" key="10">
    <source>
        <dbReference type="Proteomes" id="UP000323506"/>
    </source>
</evidence>
<dbReference type="Gene3D" id="3.40.50.620">
    <property type="entry name" value="HUPs"/>
    <property type="match status" value="1"/>
</dbReference>
<protein>
    <recommendedName>
        <fullName evidence="1">valine--tRNA ligase</fullName>
        <ecNumber evidence="1">6.1.1.9</ecNumber>
    </recommendedName>
    <alternativeName>
        <fullName evidence="7">Valyl-tRNA synthetase</fullName>
    </alternativeName>
</protein>
<dbReference type="GO" id="GO:0006438">
    <property type="term" value="P:valyl-tRNA aminoacylation"/>
    <property type="evidence" value="ECO:0007669"/>
    <property type="project" value="InterPro"/>
</dbReference>
<name>A0A5D2B903_GOSDA</name>
<sequence length="44" mass="5099">MLASERIKRVEVGGDEFEKQVWEWKEKYGGIITNQIKRLGASCD</sequence>
<dbReference type="Pfam" id="PF00133">
    <property type="entry name" value="tRNA-synt_1"/>
    <property type="match status" value="1"/>
</dbReference>
<dbReference type="GO" id="GO:0005524">
    <property type="term" value="F:ATP binding"/>
    <property type="evidence" value="ECO:0007669"/>
    <property type="project" value="UniProtKB-KW"/>
</dbReference>
<organism evidence="9 10">
    <name type="scientific">Gossypium darwinii</name>
    <name type="common">Darwin's cotton</name>
    <name type="synonym">Gossypium barbadense var. darwinii</name>
    <dbReference type="NCBI Taxonomy" id="34276"/>
    <lineage>
        <taxon>Eukaryota</taxon>
        <taxon>Viridiplantae</taxon>
        <taxon>Streptophyta</taxon>
        <taxon>Embryophyta</taxon>
        <taxon>Tracheophyta</taxon>
        <taxon>Spermatophyta</taxon>
        <taxon>Magnoliopsida</taxon>
        <taxon>eudicotyledons</taxon>
        <taxon>Gunneridae</taxon>
        <taxon>Pentapetalae</taxon>
        <taxon>rosids</taxon>
        <taxon>malvids</taxon>
        <taxon>Malvales</taxon>
        <taxon>Malvaceae</taxon>
        <taxon>Malvoideae</taxon>
        <taxon>Gossypium</taxon>
    </lineage>
</organism>
<evidence type="ECO:0000256" key="4">
    <source>
        <dbReference type="ARBA" id="ARBA00022840"/>
    </source>
</evidence>